<gene>
    <name evidence="2" type="ORF">H8Z76_01790</name>
</gene>
<dbReference type="RefSeq" id="WP_186981470.1">
    <property type="nucleotide sequence ID" value="NZ_JACOQH010000001.1"/>
</dbReference>
<accession>A0ABR7I769</accession>
<feature type="transmembrane region" description="Helical" evidence="1">
    <location>
        <begin position="343"/>
        <end position="364"/>
    </location>
</feature>
<feature type="transmembrane region" description="Helical" evidence="1">
    <location>
        <begin position="376"/>
        <end position="396"/>
    </location>
</feature>
<keyword evidence="1" id="KW-0812">Transmembrane</keyword>
<evidence type="ECO:0000313" key="2">
    <source>
        <dbReference type="EMBL" id="MBC5752767.1"/>
    </source>
</evidence>
<feature type="transmembrane region" description="Helical" evidence="1">
    <location>
        <begin position="305"/>
        <end position="323"/>
    </location>
</feature>
<name>A0ABR7I769_9FIRM</name>
<feature type="transmembrane region" description="Helical" evidence="1">
    <location>
        <begin position="202"/>
        <end position="219"/>
    </location>
</feature>
<feature type="transmembrane region" description="Helical" evidence="1">
    <location>
        <begin position="225"/>
        <end position="244"/>
    </location>
</feature>
<feature type="transmembrane region" description="Helical" evidence="1">
    <location>
        <begin position="171"/>
        <end position="195"/>
    </location>
</feature>
<protein>
    <recommendedName>
        <fullName evidence="4">Glycosyltransferase RgtA/B/C/D-like domain-containing protein</fullName>
    </recommendedName>
</protein>
<evidence type="ECO:0000256" key="1">
    <source>
        <dbReference type="SAM" id="Phobius"/>
    </source>
</evidence>
<keyword evidence="3" id="KW-1185">Reference proteome</keyword>
<keyword evidence="1" id="KW-1133">Transmembrane helix</keyword>
<dbReference type="EMBL" id="JACOQH010000001">
    <property type="protein sequence ID" value="MBC5752767.1"/>
    <property type="molecule type" value="Genomic_DNA"/>
</dbReference>
<dbReference type="Proteomes" id="UP000621540">
    <property type="component" value="Unassembled WGS sequence"/>
</dbReference>
<feature type="transmembrane region" description="Helical" evidence="1">
    <location>
        <begin position="35"/>
        <end position="58"/>
    </location>
</feature>
<sequence length="591" mass="68965">MVSLAASIFFAVSYLILAGGFYFQKKSDEKFYGITWLALIFVMIQCYHVFIAAVINVIHIPVNLVTFGIFDLVAAVYFWLPVYKKKETQKYIYGIVDVIFLILVVVAVVWFARNRYYGFHLSINYKTVDPAPRFREAMDFVNDQSISRMFYAQVVNGTMIELLAPFERVDYYYRFYVLSDVVQLLMSGVMFFGVIRKYIKGKFLAAAGVIASLIFLLGYPLNSTIYGFTYLGMSLTLVAMLFVVTDLFMEERLTKWFHIFLLMLGCHAMFQCYALFMPVTYLAIIFAIFLKQYRKKILISKDTVVTCLAVFLFPCISGLWYTYMDVFVKDDVSVGSAISAEGAIYRDLYSNFLPFLPLAIYGFVKLIQSRKNKMISWFAPFFAAFTLGMFGLAYHNRSVSTYYLYKDYYMLWLIVCALAFYGVYRMTKEARAVTACYIGTWAFVLLFYVSGLENRIYNNNNLFMDSIKGPQYNDLVCFNLNTMKEPPYAEPRMEMAHYIYEELLETGKTDKPVPCAYNDDQFYWYEGVTNQRLSDYMYWKSDYDTFKENLEENCDYVSVMIDSRIYVDNQEYFDSMEKVFENEIGFVAKVK</sequence>
<feature type="transmembrane region" description="Helical" evidence="1">
    <location>
        <begin position="64"/>
        <end position="80"/>
    </location>
</feature>
<keyword evidence="1" id="KW-0472">Membrane</keyword>
<reference evidence="2 3" key="1">
    <citation type="submission" date="2020-08" db="EMBL/GenBank/DDBJ databases">
        <title>Genome public.</title>
        <authorList>
            <person name="Liu C."/>
            <person name="Sun Q."/>
        </authorList>
    </citation>
    <scope>NUCLEOTIDE SEQUENCE [LARGE SCALE GENOMIC DNA]</scope>
    <source>
        <strain evidence="2 3">BX0805</strain>
    </source>
</reference>
<feature type="transmembrane region" description="Helical" evidence="1">
    <location>
        <begin position="276"/>
        <end position="293"/>
    </location>
</feature>
<organism evidence="2 3">
    <name type="scientific">Roseburia yibonii</name>
    <dbReference type="NCBI Taxonomy" id="2763063"/>
    <lineage>
        <taxon>Bacteria</taxon>
        <taxon>Bacillati</taxon>
        <taxon>Bacillota</taxon>
        <taxon>Clostridia</taxon>
        <taxon>Lachnospirales</taxon>
        <taxon>Lachnospiraceae</taxon>
        <taxon>Roseburia</taxon>
    </lineage>
</organism>
<evidence type="ECO:0008006" key="4">
    <source>
        <dbReference type="Google" id="ProtNLM"/>
    </source>
</evidence>
<feature type="transmembrane region" description="Helical" evidence="1">
    <location>
        <begin position="6"/>
        <end position="23"/>
    </location>
</feature>
<comment type="caution">
    <text evidence="2">The sequence shown here is derived from an EMBL/GenBank/DDBJ whole genome shotgun (WGS) entry which is preliminary data.</text>
</comment>
<feature type="transmembrane region" description="Helical" evidence="1">
    <location>
        <begin position="92"/>
        <end position="112"/>
    </location>
</feature>
<evidence type="ECO:0000313" key="3">
    <source>
        <dbReference type="Proteomes" id="UP000621540"/>
    </source>
</evidence>
<feature type="transmembrane region" description="Helical" evidence="1">
    <location>
        <begin position="431"/>
        <end position="449"/>
    </location>
</feature>
<feature type="transmembrane region" description="Helical" evidence="1">
    <location>
        <begin position="408"/>
        <end position="424"/>
    </location>
</feature>
<proteinExistence type="predicted"/>